<name>A0A0L7LR32_OPEBR</name>
<dbReference type="Gene3D" id="1.10.533.10">
    <property type="entry name" value="Death Domain, Fas"/>
    <property type="match status" value="1"/>
</dbReference>
<keyword evidence="2" id="KW-1185">Reference proteome</keyword>
<dbReference type="EMBL" id="JTDY01000283">
    <property type="protein sequence ID" value="KOB77912.1"/>
    <property type="molecule type" value="Genomic_DNA"/>
</dbReference>
<comment type="caution">
    <text evidence="1">The sequence shown here is derived from an EMBL/GenBank/DDBJ whole genome shotgun (WGS) entry which is preliminary data.</text>
</comment>
<accession>A0A0L7LR32</accession>
<dbReference type="InterPro" id="IPR011029">
    <property type="entry name" value="DEATH-like_dom_sf"/>
</dbReference>
<organism evidence="1 2">
    <name type="scientific">Operophtera brumata</name>
    <name type="common">Winter moth</name>
    <name type="synonym">Phalaena brumata</name>
    <dbReference type="NCBI Taxonomy" id="104452"/>
    <lineage>
        <taxon>Eukaryota</taxon>
        <taxon>Metazoa</taxon>
        <taxon>Ecdysozoa</taxon>
        <taxon>Arthropoda</taxon>
        <taxon>Hexapoda</taxon>
        <taxon>Insecta</taxon>
        <taxon>Pterygota</taxon>
        <taxon>Neoptera</taxon>
        <taxon>Endopterygota</taxon>
        <taxon>Lepidoptera</taxon>
        <taxon>Glossata</taxon>
        <taxon>Ditrysia</taxon>
        <taxon>Geometroidea</taxon>
        <taxon>Geometridae</taxon>
        <taxon>Larentiinae</taxon>
        <taxon>Operophtera</taxon>
    </lineage>
</organism>
<protein>
    <submittedName>
        <fullName evidence="1">Tight junction protein ZO-1-like protein</fullName>
    </submittedName>
</protein>
<proteinExistence type="predicted"/>
<dbReference type="Proteomes" id="UP000037510">
    <property type="component" value="Unassembled WGS sequence"/>
</dbReference>
<reference evidence="1 2" key="1">
    <citation type="journal article" date="2015" name="Genome Biol. Evol.">
        <title>The genome of winter moth (Operophtera brumata) provides a genomic perspective on sexual dimorphism and phenology.</title>
        <authorList>
            <person name="Derks M.F."/>
            <person name="Smit S."/>
            <person name="Salis L."/>
            <person name="Schijlen E."/>
            <person name="Bossers A."/>
            <person name="Mateman C."/>
            <person name="Pijl A.S."/>
            <person name="de Ridder D."/>
            <person name="Groenen M.A."/>
            <person name="Visser M.E."/>
            <person name="Megens H.J."/>
        </authorList>
    </citation>
    <scope>NUCLEOTIDE SEQUENCE [LARGE SCALE GENOMIC DNA]</scope>
    <source>
        <strain evidence="1">WM2013NL</strain>
        <tissue evidence="1">Head and thorax</tissue>
    </source>
</reference>
<dbReference type="SUPFAM" id="SSF47986">
    <property type="entry name" value="DEATH domain"/>
    <property type="match status" value="1"/>
</dbReference>
<dbReference type="AlphaFoldDB" id="A0A0L7LR32"/>
<evidence type="ECO:0000313" key="2">
    <source>
        <dbReference type="Proteomes" id="UP000037510"/>
    </source>
</evidence>
<sequence>MATRAVGEFCAGLLRHKTILLREITDTNLLDVLVKKGIFSFNDLEDITSAVDCEKCNFFVEIVGKQSAKLNELCAVLSKECPKLSKELMNDRHRFIVNVI</sequence>
<gene>
    <name evidence="1" type="ORF">OBRU01_03357</name>
</gene>
<evidence type="ECO:0000313" key="1">
    <source>
        <dbReference type="EMBL" id="KOB77912.1"/>
    </source>
</evidence>